<gene>
    <name evidence="2" type="ORF">CAV_0087</name>
</gene>
<dbReference type="Proteomes" id="UP000201169">
    <property type="component" value="Chromosome"/>
</dbReference>
<dbReference type="OrthoDB" id="5329991at2"/>
<sequence>MIRILIFTVLSLFFIACSNHSSDNLIYANALLANSCSNSFLDKEQEKVENKKDVIYVGLNAAYIARQCDDFNRSNYLFDKVEDSYKYDVDLKSVGSKALKTVGTTLINDNISDYDGTLYERIMLNVYKGLNFMSLNDFENARVEFNRALNRQDRAKEYFASDIAALRAEFDKNKKDENYGQINSGFNDISKQYEHLLKDFQTTKNFVNPYATYMSALFFFLDDDYIKAADLFKEVAVVNSKKAELNAQLRVFNQYANSSSPQRLKKYIFVVYENGLGAGLEEFKFSIPYVFNDNIVNTSFALPVLKTRSYSYPYLIANDQQSVELVNFDNIIATEFKIKLPLKILKAVSSSISKTAINMAVANNDSTGGLLSLATSVLNAVTTNADLRYWSALPKSAQVVMLENKGSISIEQNTGKILYTNENLDKNKNALLVLRSFSENSPSKVWLIQK</sequence>
<evidence type="ECO:0000256" key="1">
    <source>
        <dbReference type="SAM" id="SignalP"/>
    </source>
</evidence>
<proteinExistence type="predicted"/>
<dbReference type="AlphaFoldDB" id="A0A222MV34"/>
<dbReference type="EMBL" id="CP022347">
    <property type="protein sequence ID" value="ASQ29759.1"/>
    <property type="molecule type" value="Genomic_DNA"/>
</dbReference>
<dbReference type="KEGG" id="cavi:CAV_0087"/>
<protein>
    <recommendedName>
        <fullName evidence="4">Lipoprotein</fullName>
    </recommendedName>
</protein>
<dbReference type="PROSITE" id="PS51257">
    <property type="entry name" value="PROKAR_LIPOPROTEIN"/>
    <property type="match status" value="1"/>
</dbReference>
<keyword evidence="1" id="KW-0732">Signal</keyword>
<organism evidence="2 3">
    <name type="scientific">Campylobacter avium LMG 24591</name>
    <dbReference type="NCBI Taxonomy" id="522484"/>
    <lineage>
        <taxon>Bacteria</taxon>
        <taxon>Pseudomonadati</taxon>
        <taxon>Campylobacterota</taxon>
        <taxon>Epsilonproteobacteria</taxon>
        <taxon>Campylobacterales</taxon>
        <taxon>Campylobacteraceae</taxon>
        <taxon>Campylobacter</taxon>
    </lineage>
</organism>
<evidence type="ECO:0008006" key="4">
    <source>
        <dbReference type="Google" id="ProtNLM"/>
    </source>
</evidence>
<keyword evidence="3" id="KW-1185">Reference proteome</keyword>
<dbReference type="RefSeq" id="WP_094324556.1">
    <property type="nucleotide sequence ID" value="NZ_CP022347.1"/>
</dbReference>
<feature type="chain" id="PRO_5012985250" description="Lipoprotein" evidence="1">
    <location>
        <begin position="22"/>
        <end position="450"/>
    </location>
</feature>
<feature type="signal peptide" evidence="1">
    <location>
        <begin position="1"/>
        <end position="21"/>
    </location>
</feature>
<accession>A0A222MV34</accession>
<evidence type="ECO:0000313" key="2">
    <source>
        <dbReference type="EMBL" id="ASQ29759.1"/>
    </source>
</evidence>
<name>A0A222MV34_9BACT</name>
<evidence type="ECO:0000313" key="3">
    <source>
        <dbReference type="Proteomes" id="UP000201169"/>
    </source>
</evidence>
<reference evidence="2 3" key="1">
    <citation type="submission" date="2017-07" db="EMBL/GenBank/DDBJ databases">
        <title>Analysis of two Campylobacter avium genomes and identification of a novel hippuricase gene.</title>
        <authorList>
            <person name="Miller W.G."/>
            <person name="Chapman M.H."/>
            <person name="Yee E."/>
            <person name="Revez J."/>
            <person name="Bono J.L."/>
            <person name="Rossi M."/>
        </authorList>
    </citation>
    <scope>NUCLEOTIDE SEQUENCE [LARGE SCALE GENOMIC DNA]</scope>
    <source>
        <strain evidence="2 3">LMG 24591</strain>
    </source>
</reference>